<dbReference type="AlphaFoldDB" id="A0A1Q3EW66"/>
<name>A0A1Q3EW66_CULTA</name>
<evidence type="ECO:0000256" key="1">
    <source>
        <dbReference type="SAM" id="MobiDB-lite"/>
    </source>
</evidence>
<feature type="compositionally biased region" description="Polar residues" evidence="1">
    <location>
        <begin position="275"/>
        <end position="293"/>
    </location>
</feature>
<feature type="region of interest" description="Disordered" evidence="1">
    <location>
        <begin position="383"/>
        <end position="428"/>
    </location>
</feature>
<feature type="compositionally biased region" description="Polar residues" evidence="1">
    <location>
        <begin position="163"/>
        <end position="174"/>
    </location>
</feature>
<dbReference type="EMBL" id="GFDL01015493">
    <property type="protein sequence ID" value="JAV19552.1"/>
    <property type="molecule type" value="Transcribed_RNA"/>
</dbReference>
<proteinExistence type="predicted"/>
<evidence type="ECO:0008006" key="3">
    <source>
        <dbReference type="Google" id="ProtNLM"/>
    </source>
</evidence>
<reference evidence="2" key="1">
    <citation type="submission" date="2017-01" db="EMBL/GenBank/DDBJ databases">
        <title>A deep insight into the sialotranscriptome of adult male and female Cluex tarsalis mosquitoes.</title>
        <authorList>
            <person name="Ribeiro J.M."/>
            <person name="Moreira F."/>
            <person name="Bernard K.A."/>
            <person name="Calvo E."/>
        </authorList>
    </citation>
    <scope>NUCLEOTIDE SEQUENCE</scope>
    <source>
        <strain evidence="2">Kern County</strain>
        <tissue evidence="2">Salivary glands</tissue>
    </source>
</reference>
<sequence>MGDSNLLSAYKLINSQVVMSNQKLKEEIREKIEMINEIHDELFQCRAENKTLRDMVQKLLEQFKTVTTIMMSVRDQSENVFDMVNREHVAIEREQQNRRPVAALVYEKRRAENPPHEHEAVITEEEEENRSMEDYRTALSLEEDEAETDVDADETIEPRVTLKLTSLSPPQLNRLSHPRRSRNRSIDESFETIDTNSVVAVGRRSQSRDSRGGGRTSEEESSTEVHEAEPMDISGSVVVPPTITVVSPVAIQVDPSNVTNSTLEASSFMDPSGIPSDQSTQSELNPETDQSLRPTKIKRMASDSMICSLVDREANKENSTTINDDTIANASCSTPVMKHRNLRGKKRQPPISPVPMVSLTPLTKANLLQHNISCDGLLAVPNGSARNVKKELDRSDQDSMDSNDSKRPRRKAAPKVLKEPTLNKKLRR</sequence>
<feature type="compositionally biased region" description="Acidic residues" evidence="1">
    <location>
        <begin position="141"/>
        <end position="155"/>
    </location>
</feature>
<feature type="region of interest" description="Disordered" evidence="1">
    <location>
        <begin position="261"/>
        <end position="293"/>
    </location>
</feature>
<feature type="compositionally biased region" description="Basic and acidic residues" evidence="1">
    <location>
        <begin position="206"/>
        <end position="229"/>
    </location>
</feature>
<evidence type="ECO:0000313" key="2">
    <source>
        <dbReference type="EMBL" id="JAV19552.1"/>
    </source>
</evidence>
<feature type="compositionally biased region" description="Basic and acidic residues" evidence="1">
    <location>
        <begin position="112"/>
        <end position="121"/>
    </location>
</feature>
<organism evidence="2">
    <name type="scientific">Culex tarsalis</name>
    <name type="common">Encephalitis mosquito</name>
    <dbReference type="NCBI Taxonomy" id="7177"/>
    <lineage>
        <taxon>Eukaryota</taxon>
        <taxon>Metazoa</taxon>
        <taxon>Ecdysozoa</taxon>
        <taxon>Arthropoda</taxon>
        <taxon>Hexapoda</taxon>
        <taxon>Insecta</taxon>
        <taxon>Pterygota</taxon>
        <taxon>Neoptera</taxon>
        <taxon>Endopterygota</taxon>
        <taxon>Diptera</taxon>
        <taxon>Nematocera</taxon>
        <taxon>Culicoidea</taxon>
        <taxon>Culicidae</taxon>
        <taxon>Culicinae</taxon>
        <taxon>Culicini</taxon>
        <taxon>Culex</taxon>
        <taxon>Culex</taxon>
    </lineage>
</organism>
<accession>A0A1Q3EW66</accession>
<feature type="compositionally biased region" description="Basic and acidic residues" evidence="1">
    <location>
        <begin position="388"/>
        <end position="397"/>
    </location>
</feature>
<protein>
    <recommendedName>
        <fullName evidence="3">Shugoshin C-terminal domain-containing protein</fullName>
    </recommendedName>
</protein>
<feature type="region of interest" description="Disordered" evidence="1">
    <location>
        <begin position="112"/>
        <end position="232"/>
    </location>
</feature>